<name>A0ABM7QWZ8_LATCU</name>
<dbReference type="Pfam" id="PF01381">
    <property type="entry name" value="HTH_3"/>
    <property type="match status" value="1"/>
</dbReference>
<evidence type="ECO:0000259" key="2">
    <source>
        <dbReference type="PROSITE" id="PS50943"/>
    </source>
</evidence>
<dbReference type="CDD" id="cd00093">
    <property type="entry name" value="HTH_XRE"/>
    <property type="match status" value="1"/>
</dbReference>
<dbReference type="PANTHER" id="PTHR46558:SF14">
    <property type="entry name" value="HTH-TYPE TRANSCRIPTIONAL REGULATOR ANSR"/>
    <property type="match status" value="1"/>
</dbReference>
<dbReference type="Gene3D" id="1.10.260.40">
    <property type="entry name" value="lambda repressor-like DNA-binding domains"/>
    <property type="match status" value="1"/>
</dbReference>
<keyword evidence="1" id="KW-0238">DNA-binding</keyword>
<accession>A0ABM7QWZ8</accession>
<feature type="domain" description="HTH cro/C1-type" evidence="2">
    <location>
        <begin position="8"/>
        <end position="63"/>
    </location>
</feature>
<dbReference type="PANTHER" id="PTHR46558">
    <property type="entry name" value="TRACRIPTIONAL REGULATORY PROTEIN-RELATED-RELATED"/>
    <property type="match status" value="1"/>
</dbReference>
<evidence type="ECO:0000313" key="3">
    <source>
        <dbReference type="EMBL" id="BCX31458.1"/>
    </source>
</evidence>
<dbReference type="InterPro" id="IPR001387">
    <property type="entry name" value="Cro/C1-type_HTH"/>
</dbReference>
<dbReference type="EMBL" id="AP024685">
    <property type="protein sequence ID" value="BCX31458.1"/>
    <property type="molecule type" value="Genomic_DNA"/>
</dbReference>
<dbReference type="InterPro" id="IPR010982">
    <property type="entry name" value="Lambda_DNA-bd_dom_sf"/>
</dbReference>
<dbReference type="SMART" id="SM00530">
    <property type="entry name" value="HTH_XRE"/>
    <property type="match status" value="1"/>
</dbReference>
<keyword evidence="4" id="KW-1185">Reference proteome</keyword>
<dbReference type="Proteomes" id="UP000825100">
    <property type="component" value="Chromosome"/>
</dbReference>
<protein>
    <recommendedName>
        <fullName evidence="2">HTH cro/C1-type domain-containing protein</fullName>
    </recommendedName>
</protein>
<dbReference type="PROSITE" id="PS50943">
    <property type="entry name" value="HTH_CROC1"/>
    <property type="match status" value="1"/>
</dbReference>
<evidence type="ECO:0000256" key="1">
    <source>
        <dbReference type="ARBA" id="ARBA00023125"/>
    </source>
</evidence>
<proteinExistence type="predicted"/>
<sequence>MSKLSERLTYLRESKGWSKTLVVKKLGLKNLGTYANYEYGTREPDMEIIVKLAKLYEVTTDYLLGNTDNPTGNIDVKQAEITDDQVIMTFEGKPIQPEDLDLIKRLLRGKE</sequence>
<dbReference type="SUPFAM" id="SSF47413">
    <property type="entry name" value="lambda repressor-like DNA-binding domains"/>
    <property type="match status" value="1"/>
</dbReference>
<organism evidence="3 4">
    <name type="scientific">Latilactobacillus curvatus</name>
    <name type="common">Lactobacillus curvatus</name>
    <dbReference type="NCBI Taxonomy" id="28038"/>
    <lineage>
        <taxon>Bacteria</taxon>
        <taxon>Bacillati</taxon>
        <taxon>Bacillota</taxon>
        <taxon>Bacilli</taxon>
        <taxon>Lactobacillales</taxon>
        <taxon>Lactobacillaceae</taxon>
        <taxon>Latilactobacillus</taxon>
    </lineage>
</organism>
<gene>
    <name evidence="3" type="ORF">LTWDN19_20250</name>
</gene>
<reference evidence="3 4" key="1">
    <citation type="submission" date="2021-05" db="EMBL/GenBank/DDBJ databases">
        <title>Complete Genome Sequence of Latilactobacillus sp. Strain WDN19, a High D-Aspartate-producing Lactic Acid Bacterium Isolated from a Japanese Pickle.</title>
        <authorList>
            <person name="Kajitani K."/>
            <person name="Takahashi S."/>
        </authorList>
    </citation>
    <scope>NUCLEOTIDE SEQUENCE [LARGE SCALE GENOMIC DNA]</scope>
    <source>
        <strain evidence="3 4">WDN19</strain>
    </source>
</reference>
<dbReference type="RefSeq" id="WP_069468036.1">
    <property type="nucleotide sequence ID" value="NZ_AP024685.1"/>
</dbReference>
<evidence type="ECO:0000313" key="4">
    <source>
        <dbReference type="Proteomes" id="UP000825100"/>
    </source>
</evidence>